<evidence type="ECO:0000259" key="2">
    <source>
        <dbReference type="Pfam" id="PF12550"/>
    </source>
</evidence>
<organism evidence="3 4">
    <name type="scientific">Moniliophthora roreri</name>
    <name type="common">Frosty pod rot fungus</name>
    <name type="synonym">Monilia roreri</name>
    <dbReference type="NCBI Taxonomy" id="221103"/>
    <lineage>
        <taxon>Eukaryota</taxon>
        <taxon>Fungi</taxon>
        <taxon>Dikarya</taxon>
        <taxon>Basidiomycota</taxon>
        <taxon>Agaricomycotina</taxon>
        <taxon>Agaricomycetes</taxon>
        <taxon>Agaricomycetidae</taxon>
        <taxon>Agaricales</taxon>
        <taxon>Marasmiineae</taxon>
        <taxon>Marasmiaceae</taxon>
        <taxon>Moniliophthora</taxon>
    </lineage>
</organism>
<feature type="coiled-coil region" evidence="1">
    <location>
        <begin position="134"/>
        <end position="161"/>
    </location>
</feature>
<evidence type="ECO:0000313" key="3">
    <source>
        <dbReference type="EMBL" id="KTB46038.1"/>
    </source>
</evidence>
<dbReference type="InterPro" id="IPR022210">
    <property type="entry name" value="TF_GCR1-like"/>
</dbReference>
<gene>
    <name evidence="3" type="ORF">WG66_1385</name>
</gene>
<feature type="domain" description="Transcription activator GCR1-like" evidence="2">
    <location>
        <begin position="321"/>
        <end position="398"/>
    </location>
</feature>
<protein>
    <recommendedName>
        <fullName evidence="2">Transcription activator GCR1-like domain-containing protein</fullName>
    </recommendedName>
</protein>
<dbReference type="EMBL" id="LATX01000517">
    <property type="protein sequence ID" value="KTB46038.1"/>
    <property type="molecule type" value="Genomic_DNA"/>
</dbReference>
<accession>A0A0W0GBX4</accession>
<proteinExistence type="predicted"/>
<dbReference type="Pfam" id="PF12550">
    <property type="entry name" value="GCR1_C"/>
    <property type="match status" value="1"/>
</dbReference>
<feature type="coiled-coil region" evidence="1">
    <location>
        <begin position="46"/>
        <end position="80"/>
    </location>
</feature>
<reference evidence="3 4" key="1">
    <citation type="submission" date="2015-12" db="EMBL/GenBank/DDBJ databases">
        <title>Draft genome sequence of Moniliophthora roreri, the causal agent of frosty pod rot of cacao.</title>
        <authorList>
            <person name="Aime M.C."/>
            <person name="Diaz-Valderrama J.R."/>
            <person name="Kijpornyongpan T."/>
            <person name="Phillips-Mora W."/>
        </authorList>
    </citation>
    <scope>NUCLEOTIDE SEQUENCE [LARGE SCALE GENOMIC DNA]</scope>
    <source>
        <strain evidence="3 4">MCA 2952</strain>
    </source>
</reference>
<keyword evidence="1" id="KW-0175">Coiled coil</keyword>
<evidence type="ECO:0000256" key="1">
    <source>
        <dbReference type="SAM" id="Coils"/>
    </source>
</evidence>
<evidence type="ECO:0000313" key="4">
    <source>
        <dbReference type="Proteomes" id="UP000054988"/>
    </source>
</evidence>
<sequence>MSTSNPLGPTQSHMPLAKETSASGMERILQNFKDMQEALDREVHNIQALQLLNLRLESEKAGLLQEKKEHHEEMARVLKESGRLSVEFQEAKHAYEAQCRISQRLFEMNMQLSEEKGHETVHLRDTLTRITLEKEHVDAKLKGLQSEVERLKEQLRPAFDEDLSGGLSVGQEFTREMRRAVHRIIDTAKGEFSARNEDVSEGKCQVKAMLIATTGFEPENSSTPSHLPNTKRSSFQLTCKPRCKTDNNRVVTPRDFSDMQRRTMATLEALFGRSKVEAHEWKWDCELEDWIPVVPLRGYPPPPKVLIIGASVSNEANVTREDLWSEYSVGFGDQISLRELDRFWGKRWYQSRGIGKAFSDWYARYADELSRRRKLAHLIEELCGSLGWTPPEALGFLDEEFPVSGTAPALRGFLDYLMTINGCFEIKRKAEEYTYRRRALALA</sequence>
<dbReference type="AlphaFoldDB" id="A0A0W0GBX4"/>
<dbReference type="Proteomes" id="UP000054988">
    <property type="component" value="Unassembled WGS sequence"/>
</dbReference>
<name>A0A0W0GBX4_MONRR</name>
<comment type="caution">
    <text evidence="3">The sequence shown here is derived from an EMBL/GenBank/DDBJ whole genome shotgun (WGS) entry which is preliminary data.</text>
</comment>